<name>A0A165VUG1_9HYPH</name>
<dbReference type="PATRIC" id="fig|989403.3.peg.3889"/>
<reference evidence="2 3" key="1">
    <citation type="journal article" date="2016" name="Front. Microbiol.">
        <title>Comparative Genomic Analysis Reveals a Diverse Repertoire of Genes Involved in Prokaryote-Eukaryote Interactions within the Pseudovibrio Genus.</title>
        <authorList>
            <person name="Romano S."/>
            <person name="Fernandez-Guerra A."/>
            <person name="Reen F.J."/>
            <person name="Glockner F.O."/>
            <person name="Crowley S.P."/>
            <person name="O'Sullivan O."/>
            <person name="Cotter P.D."/>
            <person name="Adams C."/>
            <person name="Dobson A.D."/>
            <person name="O'Gara F."/>
        </authorList>
    </citation>
    <scope>NUCLEOTIDE SEQUENCE [LARGE SCALE GENOMIC DNA]</scope>
    <source>
        <strain evidence="2 3">Ad2</strain>
    </source>
</reference>
<evidence type="ECO:0000256" key="1">
    <source>
        <dbReference type="SAM" id="MobiDB-lite"/>
    </source>
</evidence>
<dbReference type="EMBL" id="LMCB01000071">
    <property type="protein sequence ID" value="KZL15464.1"/>
    <property type="molecule type" value="Genomic_DNA"/>
</dbReference>
<gene>
    <name evidence="2" type="ORF">PsAD2_03598</name>
</gene>
<organism evidence="2 3">
    <name type="scientific">Pseudovibrio axinellae</name>
    <dbReference type="NCBI Taxonomy" id="989403"/>
    <lineage>
        <taxon>Bacteria</taxon>
        <taxon>Pseudomonadati</taxon>
        <taxon>Pseudomonadota</taxon>
        <taxon>Alphaproteobacteria</taxon>
        <taxon>Hyphomicrobiales</taxon>
        <taxon>Stappiaceae</taxon>
        <taxon>Pseudovibrio</taxon>
    </lineage>
</organism>
<dbReference type="Proteomes" id="UP000076577">
    <property type="component" value="Unassembled WGS sequence"/>
</dbReference>
<protein>
    <submittedName>
        <fullName evidence="2">Uncharacterized protein</fullName>
    </submittedName>
</protein>
<dbReference type="AlphaFoldDB" id="A0A165VUG1"/>
<feature type="compositionally biased region" description="Basic and acidic residues" evidence="1">
    <location>
        <begin position="65"/>
        <end position="81"/>
    </location>
</feature>
<evidence type="ECO:0000313" key="2">
    <source>
        <dbReference type="EMBL" id="KZL15464.1"/>
    </source>
</evidence>
<feature type="region of interest" description="Disordered" evidence="1">
    <location>
        <begin position="25"/>
        <end position="94"/>
    </location>
</feature>
<dbReference type="RefSeq" id="WP_063318963.1">
    <property type="nucleotide sequence ID" value="NZ_FOFM01000047.1"/>
</dbReference>
<proteinExistence type="predicted"/>
<dbReference type="OrthoDB" id="7823367at2"/>
<evidence type="ECO:0000313" key="3">
    <source>
        <dbReference type="Proteomes" id="UP000076577"/>
    </source>
</evidence>
<accession>A0A165VUG1</accession>
<keyword evidence="3" id="KW-1185">Reference proteome</keyword>
<dbReference type="STRING" id="989403.SAMN05421798_1473"/>
<sequence>MAKAPSSAARNAGQAGLIAGRKAGGEAAGLNGMTNIKKNGKAPDVIDSSTAAAKRVPPSGPKGLNKGEKTKLSAKEWEAQRPKGTPTKNNENFVKAEKYADGSYKVHMKHPSGDTYSVPYDKDGNPDFYSVRNESKSGELVEAVYPDSEVELTRLAHPDDYAHLYDLDTKKGRKDAKKRARDADKKKAEKAFNETPFYQWHHNGGTSMIAVDEDVHQLFKHHGEFSRNAKK</sequence>
<comment type="caution">
    <text evidence="2">The sequence shown here is derived from an EMBL/GenBank/DDBJ whole genome shotgun (WGS) entry which is preliminary data.</text>
</comment>